<evidence type="ECO:0000256" key="3">
    <source>
        <dbReference type="ARBA" id="ARBA00023004"/>
    </source>
</evidence>
<evidence type="ECO:0000256" key="6">
    <source>
        <dbReference type="SAM" id="SignalP"/>
    </source>
</evidence>
<evidence type="ECO:0000256" key="5">
    <source>
        <dbReference type="SAM" id="MobiDB-lite"/>
    </source>
</evidence>
<dbReference type="GO" id="GO:0010436">
    <property type="term" value="F:carotenoid dioxygenase activity"/>
    <property type="evidence" value="ECO:0007669"/>
    <property type="project" value="TreeGrafter"/>
</dbReference>
<dbReference type="GO" id="GO:0003834">
    <property type="term" value="F:beta-carotene 15,15'-dioxygenase activity"/>
    <property type="evidence" value="ECO:0007669"/>
    <property type="project" value="TreeGrafter"/>
</dbReference>
<dbReference type="PANTHER" id="PTHR10543">
    <property type="entry name" value="BETA-CAROTENE DIOXYGENASE"/>
    <property type="match status" value="1"/>
</dbReference>
<feature type="binding site" evidence="4">
    <location>
        <position position="211"/>
    </location>
    <ligand>
        <name>Fe cation</name>
        <dbReference type="ChEBI" id="CHEBI:24875"/>
        <note>catalytic</note>
    </ligand>
</feature>
<feature type="region of interest" description="Disordered" evidence="5">
    <location>
        <begin position="665"/>
        <end position="684"/>
    </location>
</feature>
<evidence type="ECO:0000313" key="8">
    <source>
        <dbReference type="WBParaSite" id="L893_g22359.t1"/>
    </source>
</evidence>
<evidence type="ECO:0000256" key="4">
    <source>
        <dbReference type="PIRSR" id="PIRSR604294-1"/>
    </source>
</evidence>
<evidence type="ECO:0000313" key="7">
    <source>
        <dbReference type="Proteomes" id="UP000095287"/>
    </source>
</evidence>
<accession>A0A1I7Z3C5</accession>
<keyword evidence="7" id="KW-1185">Reference proteome</keyword>
<feature type="binding site" evidence="4">
    <location>
        <position position="542"/>
    </location>
    <ligand>
        <name>Fe cation</name>
        <dbReference type="ChEBI" id="CHEBI:24875"/>
        <note>catalytic</note>
    </ligand>
</feature>
<dbReference type="AlphaFoldDB" id="A0A1I7Z3C5"/>
<dbReference type="Proteomes" id="UP000095287">
    <property type="component" value="Unplaced"/>
</dbReference>
<dbReference type="PANTHER" id="PTHR10543:SF129">
    <property type="entry name" value="CAROTENOID OXYGENASE"/>
    <property type="match status" value="1"/>
</dbReference>
<comment type="cofactor">
    <cofactor evidence="4">
        <name>Fe(2+)</name>
        <dbReference type="ChEBI" id="CHEBI:29033"/>
    </cofactor>
    <text evidence="4">Binds 1 Fe(2+) ion per subunit.</text>
</comment>
<feature type="binding site" evidence="4">
    <location>
        <position position="281"/>
    </location>
    <ligand>
        <name>Fe cation</name>
        <dbReference type="ChEBI" id="CHEBI:24875"/>
        <note>catalytic</note>
    </ligand>
</feature>
<dbReference type="GO" id="GO:0046872">
    <property type="term" value="F:metal ion binding"/>
    <property type="evidence" value="ECO:0007669"/>
    <property type="project" value="UniProtKB-KW"/>
</dbReference>
<name>A0A1I7Z3C5_9BILA</name>
<organism evidence="7 8">
    <name type="scientific">Steinernema glaseri</name>
    <dbReference type="NCBI Taxonomy" id="37863"/>
    <lineage>
        <taxon>Eukaryota</taxon>
        <taxon>Metazoa</taxon>
        <taxon>Ecdysozoa</taxon>
        <taxon>Nematoda</taxon>
        <taxon>Chromadorea</taxon>
        <taxon>Rhabditida</taxon>
        <taxon>Tylenchina</taxon>
        <taxon>Panagrolaimomorpha</taxon>
        <taxon>Strongyloidoidea</taxon>
        <taxon>Steinernematidae</taxon>
        <taxon>Steinernema</taxon>
    </lineage>
</organism>
<comment type="similarity">
    <text evidence="1">Belongs to the carotenoid oxygenase family.</text>
</comment>
<dbReference type="WBParaSite" id="L893_g22359.t1">
    <property type="protein sequence ID" value="L893_g22359.t1"/>
    <property type="gene ID" value="L893_g22359"/>
</dbReference>
<evidence type="ECO:0000256" key="2">
    <source>
        <dbReference type="ARBA" id="ARBA00022723"/>
    </source>
</evidence>
<keyword evidence="3 4" id="KW-0408">Iron</keyword>
<reference evidence="8" key="1">
    <citation type="submission" date="2016-11" db="UniProtKB">
        <authorList>
            <consortium name="WormBaseParasite"/>
        </authorList>
    </citation>
    <scope>IDENTIFICATION</scope>
</reference>
<keyword evidence="2 4" id="KW-0479">Metal-binding</keyword>
<feature type="signal peptide" evidence="6">
    <location>
        <begin position="1"/>
        <end position="18"/>
    </location>
</feature>
<feature type="chain" id="PRO_5009312929" evidence="6">
    <location>
        <begin position="19"/>
        <end position="815"/>
    </location>
</feature>
<dbReference type="GO" id="GO:0016121">
    <property type="term" value="P:carotene catabolic process"/>
    <property type="evidence" value="ECO:0007669"/>
    <property type="project" value="TreeGrafter"/>
</dbReference>
<feature type="region of interest" description="Disordered" evidence="5">
    <location>
        <begin position="563"/>
        <end position="632"/>
    </location>
</feature>
<feature type="compositionally biased region" description="Low complexity" evidence="5">
    <location>
        <begin position="572"/>
        <end position="621"/>
    </location>
</feature>
<keyword evidence="6" id="KW-0732">Signal</keyword>
<protein>
    <submittedName>
        <fullName evidence="8">Carotenoid oxygenase</fullName>
    </submittedName>
</protein>
<dbReference type="InterPro" id="IPR004294">
    <property type="entry name" value="Carotenoid_Oase"/>
</dbReference>
<dbReference type="Pfam" id="PF03055">
    <property type="entry name" value="RPE65"/>
    <property type="match status" value="1"/>
</dbReference>
<feature type="binding site" evidence="4">
    <location>
        <position position="360"/>
    </location>
    <ligand>
        <name>Fe cation</name>
        <dbReference type="ChEBI" id="CHEBI:24875"/>
        <note>catalytic</note>
    </ligand>
</feature>
<evidence type="ECO:0000256" key="1">
    <source>
        <dbReference type="ARBA" id="ARBA00006787"/>
    </source>
</evidence>
<dbReference type="GO" id="GO:0042574">
    <property type="term" value="P:retinal metabolic process"/>
    <property type="evidence" value="ECO:0007669"/>
    <property type="project" value="TreeGrafter"/>
</dbReference>
<sequence>MLPFLLSLVLICCPFAFAQSFNGVQLGFPETWNGDKHNELYCPSKNIPRFLDGYFLCQLSASYGSASAGSGHRLNHMIDAIGAVGSFKISNGQVTFSSQYYPSRPYKIWEFYDRNMSKSSVPWAGWSDYNVSAMARWEQVPVNPDAARFHPNLDFWRVGKKILAATEAPYWVGYQFDVDSLSQFKLFPFTEKNDVFGTPNPAMIPISMSVHERRSADGLIWGSFSAMNFNEQRFFHGIFTLDDAGVRKVVGLYDYGVWDPSACGKNDEYIGDKTLLPGYVHSITSTENYIIIPITSLLINPCKFKEPPMTNARSSIQKGGLWGMDFYDMVPMRFLVFNKRTGQWTTEKPLEVFPSMFVTHQLNAFENPDGTIYADMIVYDNNDPYVKYFYTDFITKNLYPSTARILRFTLDVVEKRVMYSYLIPQETTASDFPQINHNYEGRPYQWAYMVDHPFAAGNSITKVNVDEPAGSRNKKFVADPAFVLHEPWFVPKPDASREDDGVLLIRALDLQENKGVLLVVDATTMTEVGRAHVPISVPFGFHNRFFARDELDVSDHNTRNLLHPSMALGQRTSTFSRSPSTTTSQKWTRPVTRPTTRPTTSTSTTTSTTSTTTTTTTTTETPKPPTWLPVAPVSSHKPWWERVRESTTVRPTTTSRATETVAPFTFKYRPSPPRGPLNPAPQTTYRPNLPAVYNKVEIATNTNQVPTTTESSSQFMEFYEDTLQSLCKWLPKVFKSISTDFCLESGQKAAKVSVKLHQSYLPCPVSSVDCTNSATTKSRRRRLKGDKRCRSACQLFYVVTVRLARVLRCDYSHYH</sequence>
<feature type="compositionally biased region" description="Pro residues" evidence="5">
    <location>
        <begin position="670"/>
        <end position="679"/>
    </location>
</feature>
<proteinExistence type="inferred from homology"/>